<sequence length="154" mass="17144">MATWYISWHAAICLSQLAPGPGLEAVDDPVPLVSYGFSHCLHNGGFLQRWGAWNMGARWPGIYRRDSGLWACGRHIWTWTVSISDPPYTCSSTTVPTRKGAIGTIRRHQILRGCVVWLSLLFKFLACHNGTAELAYALQCHVYNGCGAYISHHV</sequence>
<keyword evidence="2" id="KW-1185">Reference proteome</keyword>
<comment type="caution">
    <text evidence="1">The sequence shown here is derived from an EMBL/GenBank/DDBJ whole genome shotgun (WGS) entry which is preliminary data.</text>
</comment>
<evidence type="ECO:0000313" key="1">
    <source>
        <dbReference type="EMBL" id="KAI9463403.1"/>
    </source>
</evidence>
<organism evidence="1 2">
    <name type="scientific">Russula earlei</name>
    <dbReference type="NCBI Taxonomy" id="71964"/>
    <lineage>
        <taxon>Eukaryota</taxon>
        <taxon>Fungi</taxon>
        <taxon>Dikarya</taxon>
        <taxon>Basidiomycota</taxon>
        <taxon>Agaricomycotina</taxon>
        <taxon>Agaricomycetes</taxon>
        <taxon>Russulales</taxon>
        <taxon>Russulaceae</taxon>
        <taxon>Russula</taxon>
    </lineage>
</organism>
<protein>
    <submittedName>
        <fullName evidence="1">Uncharacterized protein</fullName>
    </submittedName>
</protein>
<accession>A0ACC0U5U5</accession>
<proteinExistence type="predicted"/>
<gene>
    <name evidence="1" type="ORF">F5148DRAFT_199078</name>
</gene>
<reference evidence="1" key="1">
    <citation type="submission" date="2021-03" db="EMBL/GenBank/DDBJ databases">
        <title>Evolutionary priming and transition to the ectomycorrhizal habit in an iconic lineage of mushroom-forming fungi: is preadaptation a requirement?</title>
        <authorList>
            <consortium name="DOE Joint Genome Institute"/>
            <person name="Looney B.P."/>
            <person name="Miyauchi S."/>
            <person name="Morin E."/>
            <person name="Drula E."/>
            <person name="Courty P.E."/>
            <person name="Chicoki N."/>
            <person name="Fauchery L."/>
            <person name="Kohler A."/>
            <person name="Kuo A."/>
            <person name="LaButti K."/>
            <person name="Pangilinan J."/>
            <person name="Lipzen A."/>
            <person name="Riley R."/>
            <person name="Andreopoulos W."/>
            <person name="He G."/>
            <person name="Johnson J."/>
            <person name="Barry K.W."/>
            <person name="Grigoriev I.V."/>
            <person name="Nagy L."/>
            <person name="Hibbett D."/>
            <person name="Henrissat B."/>
            <person name="Matheny P.B."/>
            <person name="Labbe J."/>
            <person name="Martin A.F."/>
        </authorList>
    </citation>
    <scope>NUCLEOTIDE SEQUENCE</scope>
    <source>
        <strain evidence="1">BPL698</strain>
    </source>
</reference>
<dbReference type="EMBL" id="JAGFNK010000158">
    <property type="protein sequence ID" value="KAI9463403.1"/>
    <property type="molecule type" value="Genomic_DNA"/>
</dbReference>
<name>A0ACC0U5U5_9AGAM</name>
<dbReference type="Proteomes" id="UP001207468">
    <property type="component" value="Unassembled WGS sequence"/>
</dbReference>
<evidence type="ECO:0000313" key="2">
    <source>
        <dbReference type="Proteomes" id="UP001207468"/>
    </source>
</evidence>